<comment type="similarity">
    <text evidence="1 5">Belongs to the FliD family.</text>
</comment>
<dbReference type="GO" id="GO:0009424">
    <property type="term" value="C:bacterial-type flagellum hook"/>
    <property type="evidence" value="ECO:0007669"/>
    <property type="project" value="UniProtKB-UniRule"/>
</dbReference>
<dbReference type="GO" id="GO:0071973">
    <property type="term" value="P:bacterial-type flagellum-dependent cell motility"/>
    <property type="evidence" value="ECO:0007669"/>
    <property type="project" value="TreeGrafter"/>
</dbReference>
<evidence type="ECO:0000313" key="8">
    <source>
        <dbReference type="EMBL" id="MBC3880296.1"/>
    </source>
</evidence>
<dbReference type="EMBL" id="JACOFZ010000001">
    <property type="protein sequence ID" value="MBC3880296.1"/>
    <property type="molecule type" value="Genomic_DNA"/>
</dbReference>
<evidence type="ECO:0000259" key="7">
    <source>
        <dbReference type="Pfam" id="PF07195"/>
    </source>
</evidence>
<accession>A0A923HM23</accession>
<evidence type="ECO:0000256" key="4">
    <source>
        <dbReference type="ARBA" id="ARBA00023143"/>
    </source>
</evidence>
<dbReference type="GO" id="GO:0007155">
    <property type="term" value="P:cell adhesion"/>
    <property type="evidence" value="ECO:0007669"/>
    <property type="project" value="InterPro"/>
</dbReference>
<comment type="subcellular location">
    <subcellularLocation>
        <location evidence="5">Secreted</location>
    </subcellularLocation>
    <subcellularLocation>
        <location evidence="5">Bacterial flagellum</location>
    </subcellularLocation>
</comment>
<dbReference type="InterPro" id="IPR010809">
    <property type="entry name" value="FliD_C"/>
</dbReference>
<gene>
    <name evidence="8" type="primary">fliD</name>
    <name evidence="8" type="ORF">H8K36_02825</name>
</gene>
<keyword evidence="3" id="KW-0175">Coiled coil</keyword>
<keyword evidence="8" id="KW-0282">Flagellum</keyword>
<dbReference type="Pfam" id="PF07195">
    <property type="entry name" value="FliD_C"/>
    <property type="match status" value="2"/>
</dbReference>
<feature type="domain" description="Flagellar hook-associated protein 2 C-terminal" evidence="7">
    <location>
        <begin position="477"/>
        <end position="652"/>
    </location>
</feature>
<feature type="domain" description="Flagellar hook-associated protein 2 N-terminal" evidence="6">
    <location>
        <begin position="10"/>
        <end position="106"/>
    </location>
</feature>
<organism evidence="8 9">
    <name type="scientific">Undibacterium nitidum</name>
    <dbReference type="NCBI Taxonomy" id="2762298"/>
    <lineage>
        <taxon>Bacteria</taxon>
        <taxon>Pseudomonadati</taxon>
        <taxon>Pseudomonadota</taxon>
        <taxon>Betaproteobacteria</taxon>
        <taxon>Burkholderiales</taxon>
        <taxon>Oxalobacteraceae</taxon>
        <taxon>Undibacterium</taxon>
    </lineage>
</organism>
<evidence type="ECO:0000259" key="6">
    <source>
        <dbReference type="Pfam" id="PF02465"/>
    </source>
</evidence>
<comment type="caution">
    <text evidence="8">The sequence shown here is derived from an EMBL/GenBank/DDBJ whole genome shotgun (WGS) entry which is preliminary data.</text>
</comment>
<dbReference type="InterPro" id="IPR040026">
    <property type="entry name" value="FliD"/>
</dbReference>
<dbReference type="PANTHER" id="PTHR30288:SF0">
    <property type="entry name" value="FLAGELLAR HOOK-ASSOCIATED PROTEIN 2"/>
    <property type="match status" value="1"/>
</dbReference>
<evidence type="ECO:0000256" key="1">
    <source>
        <dbReference type="ARBA" id="ARBA00009764"/>
    </source>
</evidence>
<keyword evidence="4 5" id="KW-0975">Bacterial flagellum</keyword>
<name>A0A923HM23_9BURK</name>
<dbReference type="Proteomes" id="UP000627446">
    <property type="component" value="Unassembled WGS sequence"/>
</dbReference>
<evidence type="ECO:0000256" key="3">
    <source>
        <dbReference type="ARBA" id="ARBA00023054"/>
    </source>
</evidence>
<feature type="domain" description="Flagellar hook-associated protein 2 C-terminal" evidence="7">
    <location>
        <begin position="243"/>
        <end position="397"/>
    </location>
</feature>
<dbReference type="RefSeq" id="WP_186915181.1">
    <property type="nucleotide sequence ID" value="NZ_JACOFZ010000001.1"/>
</dbReference>
<keyword evidence="8" id="KW-0969">Cilium</keyword>
<keyword evidence="9" id="KW-1185">Reference proteome</keyword>
<comment type="function">
    <text evidence="5">Required for morphogenesis and for the elongation of the flagellar filament by facilitating polymerization of the flagellin monomers at the tip of growing filament. Forms a capping structure, which prevents flagellin subunits (transported through the central channel of the flagellum) from leaking out without polymerization at the distal end.</text>
</comment>
<dbReference type="AlphaFoldDB" id="A0A923HM23"/>
<dbReference type="Pfam" id="PF02465">
    <property type="entry name" value="FliD_N"/>
    <property type="match status" value="1"/>
</dbReference>
<sequence>MGIQSTGLGSNLDVNTLITKLMQVESQPLTALAKKEASFQAKLSAYGTLNGAVGSFQSSLSSLSNASTFQTLNATTSDSSVAFATANSSASNGTYSIAVTKLAQAQTISSTGQVSSSAAIGTGTETTISFQFGKITGTAVNGVYPGGSSFDQDASQTVGTVKINSSNNTLQGIRDAINAASVGVTASIVGDGSATPYHLVLNSSKTGASSSLKITSSGEDAAVTSLLSYDPAGVQNFTEVSTAQNASLTVNGISISSASNTVNGAIQGVSLNVSKVGSASISVSANTTAVQTSITNFVKAYNDLNTTIKNLTAYDASTKKAGLLLGDSTTQSVQDQIRRTLSTAVNGLGGGVTSLAQIGITFQKDGSLAVDSGKLSTALSTKFTDVGGLFASLGSSSDSLISLSGSSSSTKAGAYALNISQIATKSKLTGDLTLPTTTTIAANTKLTVTVDTITADVSLTAGDYSASALATLVQSAINSTSAFSAAGITVKTNTTGGVLSIESDAYGSKSKVTLADSSGTSFAALTGTVSSGSTALDVAGTINGVGASGSGQLLTATTGTDADGLKLLVTGGSIGDRGTVNYSIGYATKLNTLLSGFVGSSGTIQSSSNGISQNIKNITKQRDILNSRLFDTEARYRAQFTALDRIVSNLNNTSSFLTQQLSALNSSSNK</sequence>
<proteinExistence type="inferred from homology"/>
<evidence type="ECO:0000256" key="5">
    <source>
        <dbReference type="RuleBase" id="RU362066"/>
    </source>
</evidence>
<evidence type="ECO:0000256" key="2">
    <source>
        <dbReference type="ARBA" id="ARBA00011255"/>
    </source>
</evidence>
<keyword evidence="5" id="KW-0964">Secreted</keyword>
<keyword evidence="8" id="KW-0966">Cell projection</keyword>
<evidence type="ECO:0000313" key="9">
    <source>
        <dbReference type="Proteomes" id="UP000627446"/>
    </source>
</evidence>
<dbReference type="PANTHER" id="PTHR30288">
    <property type="entry name" value="FLAGELLAR CAP/ASSEMBLY PROTEIN FLID"/>
    <property type="match status" value="1"/>
</dbReference>
<comment type="subunit">
    <text evidence="2 5">Homopentamer.</text>
</comment>
<dbReference type="InterPro" id="IPR003481">
    <property type="entry name" value="FliD_N"/>
</dbReference>
<dbReference type="GO" id="GO:0005576">
    <property type="term" value="C:extracellular region"/>
    <property type="evidence" value="ECO:0007669"/>
    <property type="project" value="UniProtKB-SubCell"/>
</dbReference>
<reference evidence="8" key="1">
    <citation type="submission" date="2020-08" db="EMBL/GenBank/DDBJ databases">
        <title>Novel species isolated from subtropical streams in China.</title>
        <authorList>
            <person name="Lu H."/>
        </authorList>
    </citation>
    <scope>NUCLEOTIDE SEQUENCE</scope>
    <source>
        <strain evidence="8">LX22W</strain>
    </source>
</reference>
<dbReference type="GO" id="GO:0009421">
    <property type="term" value="C:bacterial-type flagellum filament cap"/>
    <property type="evidence" value="ECO:0007669"/>
    <property type="project" value="InterPro"/>
</dbReference>
<protein>
    <recommendedName>
        <fullName evidence="5">Flagellar hook-associated protein 2</fullName>
        <shortName evidence="5">HAP2</shortName>
    </recommendedName>
    <alternativeName>
        <fullName evidence="5">Flagellar cap protein</fullName>
    </alternativeName>
</protein>